<reference evidence="2" key="1">
    <citation type="journal article" date="2022" name="Mol. Ecol. Resour.">
        <title>The genomes of chicory, endive, great burdock and yacon provide insights into Asteraceae palaeo-polyploidization history and plant inulin production.</title>
        <authorList>
            <person name="Fan W."/>
            <person name="Wang S."/>
            <person name="Wang H."/>
            <person name="Wang A."/>
            <person name="Jiang F."/>
            <person name="Liu H."/>
            <person name="Zhao H."/>
            <person name="Xu D."/>
            <person name="Zhang Y."/>
        </authorList>
    </citation>
    <scope>NUCLEOTIDE SEQUENCE [LARGE SCALE GENOMIC DNA]</scope>
    <source>
        <strain evidence="2">cv. Punajuju</strain>
    </source>
</reference>
<sequence length="294" mass="33675">MCACVFADRWERESDRAVRDRRNQRKKGRVGGVYLQNHHKILYGLALMKDAAIIHCDLKPENILLCTSVKPAAIKIIDFGSACMEDHTVYSYIQSRYYRSPEVLLGYQYTTAIDMWSFGCIVAELFLGVPLFPGALEFDLLRRMIKILGYKETSHVSSYGRSAYQALNEEEYEAREKKKPSIGKEYFNHMNLAAIVKKYPYRKNLQDEDLAKESQIRLELIDFLRGLVEFDPAKRWSPLQASKHPFVTGEPFTCPYTPAPETPRVPVSHNMKVDYHPAGGHWFATGLSPNVETA</sequence>
<proteinExistence type="predicted"/>
<name>A0ACB9AEY9_CICIN</name>
<evidence type="ECO:0000313" key="2">
    <source>
        <dbReference type="Proteomes" id="UP001055811"/>
    </source>
</evidence>
<dbReference type="Proteomes" id="UP001055811">
    <property type="component" value="Linkage Group LG07"/>
</dbReference>
<gene>
    <name evidence="1" type="ORF">L2E82_37444</name>
</gene>
<comment type="caution">
    <text evidence="1">The sequence shown here is derived from an EMBL/GenBank/DDBJ whole genome shotgun (WGS) entry which is preliminary data.</text>
</comment>
<dbReference type="EMBL" id="CM042015">
    <property type="protein sequence ID" value="KAI3708278.1"/>
    <property type="molecule type" value="Genomic_DNA"/>
</dbReference>
<keyword evidence="2" id="KW-1185">Reference proteome</keyword>
<organism evidence="1 2">
    <name type="scientific">Cichorium intybus</name>
    <name type="common">Chicory</name>
    <dbReference type="NCBI Taxonomy" id="13427"/>
    <lineage>
        <taxon>Eukaryota</taxon>
        <taxon>Viridiplantae</taxon>
        <taxon>Streptophyta</taxon>
        <taxon>Embryophyta</taxon>
        <taxon>Tracheophyta</taxon>
        <taxon>Spermatophyta</taxon>
        <taxon>Magnoliopsida</taxon>
        <taxon>eudicotyledons</taxon>
        <taxon>Gunneridae</taxon>
        <taxon>Pentapetalae</taxon>
        <taxon>asterids</taxon>
        <taxon>campanulids</taxon>
        <taxon>Asterales</taxon>
        <taxon>Asteraceae</taxon>
        <taxon>Cichorioideae</taxon>
        <taxon>Cichorieae</taxon>
        <taxon>Cichoriinae</taxon>
        <taxon>Cichorium</taxon>
    </lineage>
</organism>
<protein>
    <submittedName>
        <fullName evidence="1">Uncharacterized protein</fullName>
    </submittedName>
</protein>
<evidence type="ECO:0000313" key="1">
    <source>
        <dbReference type="EMBL" id="KAI3708278.1"/>
    </source>
</evidence>
<accession>A0ACB9AEY9</accession>
<reference evidence="1 2" key="2">
    <citation type="journal article" date="2022" name="Mol. Ecol. Resour.">
        <title>The genomes of chicory, endive, great burdock and yacon provide insights into Asteraceae paleo-polyploidization history and plant inulin production.</title>
        <authorList>
            <person name="Fan W."/>
            <person name="Wang S."/>
            <person name="Wang H."/>
            <person name="Wang A."/>
            <person name="Jiang F."/>
            <person name="Liu H."/>
            <person name="Zhao H."/>
            <person name="Xu D."/>
            <person name="Zhang Y."/>
        </authorList>
    </citation>
    <scope>NUCLEOTIDE SEQUENCE [LARGE SCALE GENOMIC DNA]</scope>
    <source>
        <strain evidence="2">cv. Punajuju</strain>
        <tissue evidence="1">Leaves</tissue>
    </source>
</reference>